<keyword evidence="1" id="KW-0472">Membrane</keyword>
<name>A0A5P8P401_9BACT</name>
<keyword evidence="3" id="KW-1185">Reference proteome</keyword>
<evidence type="ECO:0000313" key="3">
    <source>
        <dbReference type="Proteomes" id="UP000326944"/>
    </source>
</evidence>
<evidence type="ECO:0000313" key="2">
    <source>
        <dbReference type="EMBL" id="QFR50462.1"/>
    </source>
</evidence>
<evidence type="ECO:0000256" key="1">
    <source>
        <dbReference type="SAM" id="Phobius"/>
    </source>
</evidence>
<accession>A0A5P8P401</accession>
<dbReference type="OrthoDB" id="5334279at2"/>
<dbReference type="Proteomes" id="UP000326944">
    <property type="component" value="Chromosome"/>
</dbReference>
<feature type="transmembrane region" description="Helical" evidence="1">
    <location>
        <begin position="77"/>
        <end position="104"/>
    </location>
</feature>
<dbReference type="AlphaFoldDB" id="A0A5P8P401"/>
<gene>
    <name evidence="2" type="ORF">FJR48_07685</name>
</gene>
<protein>
    <submittedName>
        <fullName evidence="2">Uncharacterized protein</fullName>
    </submittedName>
</protein>
<keyword evidence="1" id="KW-1133">Transmembrane helix</keyword>
<keyword evidence="1" id="KW-0812">Transmembrane</keyword>
<reference evidence="2 3" key="1">
    <citation type="submission" date="2019-09" db="EMBL/GenBank/DDBJ databases">
        <title>Sulfurimonas gotlandica sp. nov., a chemoautotrophic and psychrotolerant epsilonproteobacterium isolated from a pelagic redoxcline, and an emended description of the genus Sulfurimonas.</title>
        <authorList>
            <person name="Wang S."/>
            <person name="Jiang L."/>
            <person name="Shao S."/>
        </authorList>
    </citation>
    <scope>NUCLEOTIDE SEQUENCE [LARGE SCALE GENOMIC DNA]</scope>
    <source>
        <strain evidence="2 3">GYSZ_1</strain>
    </source>
</reference>
<dbReference type="KEGG" id="sulg:FJR48_07685"/>
<sequence>MYYNQLKREDAAKRKRRKKKSFASKEIEINEMVWAPEGYEGIFLFIYILTIPYITGAIFLFFAVAQADFDSFIKLNMTAFFIVWAIGYEIVATILLVSIFIMFLKYDDSK</sequence>
<dbReference type="EMBL" id="CP043617">
    <property type="protein sequence ID" value="QFR50462.1"/>
    <property type="molecule type" value="Genomic_DNA"/>
</dbReference>
<proteinExistence type="predicted"/>
<feature type="transmembrane region" description="Helical" evidence="1">
    <location>
        <begin position="42"/>
        <end position="65"/>
    </location>
</feature>
<organism evidence="2 3">
    <name type="scientific">Sulfurimonas lithotrophica</name>
    <dbReference type="NCBI Taxonomy" id="2590022"/>
    <lineage>
        <taxon>Bacteria</taxon>
        <taxon>Pseudomonadati</taxon>
        <taxon>Campylobacterota</taxon>
        <taxon>Epsilonproteobacteria</taxon>
        <taxon>Campylobacterales</taxon>
        <taxon>Sulfurimonadaceae</taxon>
        <taxon>Sulfurimonas</taxon>
    </lineage>
</organism>